<protein>
    <submittedName>
        <fullName evidence="1">Tetratricopeptide (TPR) repeat protein</fullName>
    </submittedName>
</protein>
<reference evidence="1" key="1">
    <citation type="submission" date="2023-07" db="EMBL/GenBank/DDBJ databases">
        <title>Sorghum-associated microbial communities from plants grown in Nebraska, USA.</title>
        <authorList>
            <person name="Schachtman D."/>
        </authorList>
    </citation>
    <scope>NUCLEOTIDE SEQUENCE</scope>
    <source>
        <strain evidence="1">2697</strain>
    </source>
</reference>
<dbReference type="Proteomes" id="UP001246858">
    <property type="component" value="Unassembled WGS sequence"/>
</dbReference>
<proteinExistence type="predicted"/>
<accession>A0ACC6L5H1</accession>
<organism evidence="1 2">
    <name type="scientific">Pedobacter africanus</name>
    <dbReference type="NCBI Taxonomy" id="151894"/>
    <lineage>
        <taxon>Bacteria</taxon>
        <taxon>Pseudomonadati</taxon>
        <taxon>Bacteroidota</taxon>
        <taxon>Sphingobacteriia</taxon>
        <taxon>Sphingobacteriales</taxon>
        <taxon>Sphingobacteriaceae</taxon>
        <taxon>Pedobacter</taxon>
    </lineage>
</organism>
<sequence>MVDLEYLHSLYNNHDHDACLEAVNLFLLINDKNIEALLLKAKCEYQVAFNEGLDEEGEEQDNMLEPAYNSFKTVLELEPSNEEAMLYLAYINTFLTRANLAESIAYCDVLSKSADLSTRIKAISYRMEACSITGAIAQALEDADSLIGLTRDFYKDNRTALEYELGQIYMKKADLYLEHQQDGKKAMTAFTEALNYLHPDPLTYNTIARLAFDHQEYELGGKAATMALLENNADSDSALMALQKRLEELSSKGIENRPLAEARFVAFRIFAPELDFDTVEMLNFAQQYIKLYPDWYIPYHYAGAALYDAESYAEALPYLEKSLQLGGRAFGLQRYFESVYRVKGNLPEPEKWPDDAAADYYNAGVNFAEFEAEVYTPEIGGELLKIRMEFYKKAYDGFYDLFYNNKERKGPYDTDPHIFAMCCNNYGIALSAQGQLEQAVEVHRLGYSLSPFWEQLSSWGTALKRLGRYEEALDVLNTAVAYGGDYLSFSSYIELKGEILEVLFKLDRVEETKALLSTTDQEYHTFIKENRNELSEEELFILNERYITVQNIRLDLLKEGSLEEANKAWQEQLDKHPDDNSSWFMLMQNFYQMKDYRQCIACADNYQSIKGKAMQLDSIQKVHFMRGMSYLYLENYDKAKENLTILLQSCKLGTEAEDSIISDANLRLAQCCAKQGLWQECMAFAWDAIDCYNKNGWSWDDARVQMTLYYADGCHATGETKVAIATLNTILEAYPRNQDALARKKEWKPKGLFSFFK</sequence>
<evidence type="ECO:0000313" key="1">
    <source>
        <dbReference type="EMBL" id="MDR6786601.1"/>
    </source>
</evidence>
<gene>
    <name evidence="1" type="ORF">J2X78_005196</name>
</gene>
<evidence type="ECO:0000313" key="2">
    <source>
        <dbReference type="Proteomes" id="UP001246858"/>
    </source>
</evidence>
<comment type="caution">
    <text evidence="1">The sequence shown here is derived from an EMBL/GenBank/DDBJ whole genome shotgun (WGS) entry which is preliminary data.</text>
</comment>
<keyword evidence="2" id="KW-1185">Reference proteome</keyword>
<dbReference type="EMBL" id="JAVDTF010000007">
    <property type="protein sequence ID" value="MDR6786601.1"/>
    <property type="molecule type" value="Genomic_DNA"/>
</dbReference>
<name>A0ACC6L5H1_9SPHI</name>